<dbReference type="CDD" id="cd00060">
    <property type="entry name" value="FHA"/>
    <property type="match status" value="1"/>
</dbReference>
<feature type="domain" description="FHA" evidence="1">
    <location>
        <begin position="54"/>
        <end position="119"/>
    </location>
</feature>
<dbReference type="Gene3D" id="3.30.450.40">
    <property type="match status" value="1"/>
</dbReference>
<dbReference type="RefSeq" id="WP_274148862.1">
    <property type="nucleotide sequence ID" value="NZ_CP117811.1"/>
</dbReference>
<evidence type="ECO:0000259" key="1">
    <source>
        <dbReference type="Pfam" id="PF00498"/>
    </source>
</evidence>
<proteinExistence type="predicted"/>
<dbReference type="InterPro" id="IPR000253">
    <property type="entry name" value="FHA_dom"/>
</dbReference>
<keyword evidence="3" id="KW-1185">Reference proteome</keyword>
<dbReference type="Pfam" id="PF00498">
    <property type="entry name" value="FHA"/>
    <property type="match status" value="1"/>
</dbReference>
<evidence type="ECO:0000313" key="3">
    <source>
        <dbReference type="Proteomes" id="UP001214250"/>
    </source>
</evidence>
<dbReference type="Proteomes" id="UP001214250">
    <property type="component" value="Chromosome 1"/>
</dbReference>
<dbReference type="InterPro" id="IPR029016">
    <property type="entry name" value="GAF-like_dom_sf"/>
</dbReference>
<accession>A0ABY7VTA1</accession>
<dbReference type="SUPFAM" id="SSF55781">
    <property type="entry name" value="GAF domain-like"/>
    <property type="match status" value="1"/>
</dbReference>
<evidence type="ECO:0000313" key="2">
    <source>
        <dbReference type="EMBL" id="WDE95368.1"/>
    </source>
</evidence>
<dbReference type="SUPFAM" id="SSF49879">
    <property type="entry name" value="SMAD/FHA domain"/>
    <property type="match status" value="1"/>
</dbReference>
<protein>
    <submittedName>
        <fullName evidence="2">FHA domain-containing protein</fullName>
    </submittedName>
</protein>
<reference evidence="2 3" key="1">
    <citation type="submission" date="2023-02" db="EMBL/GenBank/DDBJ databases">
        <title>Genome sequence of Lentisphaera profundi SAORIC-696.</title>
        <authorList>
            <person name="Kim e."/>
            <person name="Cho J.-C."/>
            <person name="Choi A."/>
            <person name="Kang I."/>
        </authorList>
    </citation>
    <scope>NUCLEOTIDE SEQUENCE [LARGE SCALE GENOMIC DNA]</scope>
    <source>
        <strain evidence="2 3">SAORIC-696</strain>
    </source>
</reference>
<dbReference type="Gene3D" id="2.60.200.20">
    <property type="match status" value="1"/>
</dbReference>
<dbReference type="EMBL" id="CP117811">
    <property type="protein sequence ID" value="WDE95368.1"/>
    <property type="molecule type" value="Genomic_DNA"/>
</dbReference>
<gene>
    <name evidence="2" type="ORF">PQO03_06515</name>
</gene>
<sequence>MESYNCFSCGFSNPIAHTHCAKCKKSAAAAAFISNGTGSFPEGFIWPLFPRALVLGAAPADDILIPTNKIHDQHCRFDYVKGVFYITLPKNSPTAFIGGQSIRPNMKQALNNGSTLKIGDEELTITYFNGTETFSEVQNFQLKQLAEKSVNPTVCRLLHIIAFKREVINLTNSTDIYSFAVDTILRITDLDRAYAFQVITEGDELKVKEVIAKDSDLSIIEEEEFSISRSIMTQVLENQGAVFIQDADKEVTSTVSMANFNIKTVICLPLTVKNEQGERELIGIIYADKTLSTTPLPSGISASLQSLRKITSHHLVRTMQNDEANSDLNSFKHYFTNLKDEMDKIRNYLDDTSQHIVVGTSTDTSVFQERITECNEALKMLAENVKQNF</sequence>
<name>A0ABY7VTA1_9BACT</name>
<organism evidence="2 3">
    <name type="scientific">Lentisphaera profundi</name>
    <dbReference type="NCBI Taxonomy" id="1658616"/>
    <lineage>
        <taxon>Bacteria</taxon>
        <taxon>Pseudomonadati</taxon>
        <taxon>Lentisphaerota</taxon>
        <taxon>Lentisphaeria</taxon>
        <taxon>Lentisphaerales</taxon>
        <taxon>Lentisphaeraceae</taxon>
        <taxon>Lentisphaera</taxon>
    </lineage>
</organism>
<dbReference type="InterPro" id="IPR008984">
    <property type="entry name" value="SMAD_FHA_dom_sf"/>
</dbReference>